<gene>
    <name evidence="3" type="ORF">CHH28_10120</name>
</gene>
<dbReference type="Pfam" id="PF08811">
    <property type="entry name" value="DUF1800"/>
    <property type="match status" value="1"/>
</dbReference>
<dbReference type="AlphaFoldDB" id="A0A222FKW6"/>
<dbReference type="PROSITE" id="PS51257">
    <property type="entry name" value="PROKAR_LIPOPROTEIN"/>
    <property type="match status" value="1"/>
</dbReference>
<dbReference type="Proteomes" id="UP000202440">
    <property type="component" value="Chromosome"/>
</dbReference>
<evidence type="ECO:0000256" key="1">
    <source>
        <dbReference type="SAM" id="MobiDB-lite"/>
    </source>
</evidence>
<evidence type="ECO:0008006" key="5">
    <source>
        <dbReference type="Google" id="ProtNLM"/>
    </source>
</evidence>
<feature type="region of interest" description="Disordered" evidence="1">
    <location>
        <begin position="30"/>
        <end position="65"/>
    </location>
</feature>
<protein>
    <recommendedName>
        <fullName evidence="5">DUF1800 domain-containing protein</fullName>
    </recommendedName>
</protein>
<keyword evidence="4" id="KW-1185">Reference proteome</keyword>
<dbReference type="PANTHER" id="PTHR43737">
    <property type="entry name" value="BLL7424 PROTEIN"/>
    <property type="match status" value="1"/>
</dbReference>
<dbReference type="InterPro" id="IPR014917">
    <property type="entry name" value="DUF1800"/>
</dbReference>
<accession>A0A222FKW6</accession>
<evidence type="ECO:0000313" key="3">
    <source>
        <dbReference type="EMBL" id="ASP39011.1"/>
    </source>
</evidence>
<dbReference type="OrthoDB" id="9772295at2"/>
<dbReference type="RefSeq" id="WP_094060195.1">
    <property type="nucleotide sequence ID" value="NZ_CP022530.1"/>
</dbReference>
<feature type="compositionally biased region" description="Low complexity" evidence="1">
    <location>
        <begin position="36"/>
        <end position="57"/>
    </location>
</feature>
<feature type="chain" id="PRO_5012352491" description="DUF1800 domain-containing protein" evidence="2">
    <location>
        <begin position="32"/>
        <end position="626"/>
    </location>
</feature>
<feature type="signal peptide" evidence="2">
    <location>
        <begin position="1"/>
        <end position="31"/>
    </location>
</feature>
<evidence type="ECO:0000256" key="2">
    <source>
        <dbReference type="SAM" id="SignalP"/>
    </source>
</evidence>
<keyword evidence="2" id="KW-0732">Signal</keyword>
<reference evidence="3 4" key="1">
    <citation type="submission" date="2017-07" db="EMBL/GenBank/DDBJ databases">
        <title>Annotated genome sequence of Bacterioplanes sanyensis isolated from Red Sea.</title>
        <authorList>
            <person name="Rehman Z.U."/>
        </authorList>
    </citation>
    <scope>NUCLEOTIDE SEQUENCE [LARGE SCALE GENOMIC DNA]</scope>
    <source>
        <strain evidence="3 4">NV9</strain>
    </source>
</reference>
<sequence length="626" mass="68625">MRWKFQSVTPLLATFLCALMLIGCGAGSDSAGTDLPDSSSPDSSSPDSTSPDNSAPDGSSGSDTSLAFADRASTARFLTQATFGPTPNQLDSLTGSSPSAWFRQQLQLPMSSANAYRVDALRQLNLDQDNEEVEDTLFDWYGNTATMAFWRHALGGQDQLRQRMAFALSQILVVSDAGGEQLADHPASMTYYQDLMNKHALGNYRALLEDVTYSPAMGYYLTYMGNRKGDPGTGRMPDENYARELLQLFTIGLYELNSDGSVRLGADGKPLETYTNADITGLARVFTGLNMGWDDDTKADLEESSFEQINAVWSQPMRVFAEDHSELEKRFLTTVIPVGTNAQASISQALDGIFSHPNLGPFIGRQLIQRLVTSNPTPQYVARVAQTFDQGSYRLPDGSVVGSGQRGDLAATAAAILFDSEARDPAARQQASFGKVREPVLRFTAWARAFGLDTMEPEYLPVLWHMADAESLSQHPYRSPSVFNFFRPGYVAPGTVTGAQGLMAPELQIVNSASTPGYINTMAWFVFNEHLEEFEESLETFGSVGLPFDANQAVAKARANYSDISTASVDDIINQLAERLTFSELSLDTRERIRTIVQLLPQDDPEWRVAMAAFLVTTSADFLVQR</sequence>
<dbReference type="EMBL" id="CP022530">
    <property type="protein sequence ID" value="ASP39011.1"/>
    <property type="molecule type" value="Genomic_DNA"/>
</dbReference>
<proteinExistence type="predicted"/>
<evidence type="ECO:0000313" key="4">
    <source>
        <dbReference type="Proteomes" id="UP000202440"/>
    </source>
</evidence>
<organism evidence="3 4">
    <name type="scientific">Bacterioplanes sanyensis</name>
    <dbReference type="NCBI Taxonomy" id="1249553"/>
    <lineage>
        <taxon>Bacteria</taxon>
        <taxon>Pseudomonadati</taxon>
        <taxon>Pseudomonadota</taxon>
        <taxon>Gammaproteobacteria</taxon>
        <taxon>Oceanospirillales</taxon>
        <taxon>Oceanospirillaceae</taxon>
        <taxon>Bacterioplanes</taxon>
    </lineage>
</organism>
<name>A0A222FKW6_9GAMM</name>
<dbReference type="PANTHER" id="PTHR43737:SF1">
    <property type="entry name" value="DUF1501 DOMAIN-CONTAINING PROTEIN"/>
    <property type="match status" value="1"/>
</dbReference>
<dbReference type="KEGG" id="bsan:CHH28_10120"/>